<sequence>MQISDSGETVVVSTNTHECTTTAVENIEEELEENSNSNVESAIDASGKTLDLQVLDEGRIGGGDFDSIEGLYLYKNTFNLIPRSVGGLGKLKTLKFFGNDVNLFPSEFGNLVNLERLQVKISLPGLSGLPLQKLKGLKELELSKAPPRPSAFPLLADVMGLERLTKLSVCHFAIRYLPSEIGCLTCLEYLDLSHNKMKNLPAEITNLCALITLKVANNKLVEVPSKLSSLQRLEHLDLSNNRLTSLGSLELDLMHNLHRLNLQYNKLPSFSQIPSWISCDLEGNDEDMTNVEMDVLESTATELPNDSIIDAVDASSSHIIGPSSNRSIQATIHRKGRYVLQRRARQKRLNYSRKGKGNNSARVSTEKATKGLKSDNNDISSESLPELSLDNKGLVLDNDNSEHIDENCVEGKKVKDNSTENNDALGSTSEASKVLDDSCSNTQSKRHSEKDLNPKPSKSRRPVDIHLDMSSKYSTMSFCSINDCLPDGFYDAGRDRPFLPLSDYDKNVHIGSREVIVMDRKRDEELDAVTQCAKALLFHLSVNHESTELDKLQIASLLALFVSNHFGGTDKSGLVDRARKSVSGYNYDKPFVCTCPTGNHNNILKSVKQNINSAEDAVLLRLCEKSIQLVKASRNSIVVPIGTLQFGVCRHRALLMKYLCDRVNPRVPCELVRGYLDFSPHAWNVIVVKRGDSEVRMVVDACRPHDIREETDPEYHHRYIPLSRINSDANPDVECSFPSFTACERIKEEGSSTLFQCNLGSVEAAAKVRTLEVSGSSADEIRNFEFDWLGEVRLLSVFKHPCIVEIIGHQMSSKWLPSPDGTPENRLLQSAIFMEHVKGGSLKHYIEKLARSGEKHVRMELALQIAKDVAWALSELHSKDVIHRDLKSENILIDLDDENSEGKPVVKLCDFDRAVPLRSSLHTCCIGHRGIPPPNVCVGTPRWMAPEVYRTIHDQCLYGLEVDLWSFGCLVLELLTLQVPYAGLQESEIHKHLVTGKRPLLTDELEALGLAEDTEATKPDTKESKNEKILRFLIDIYRKCTKDDPSDRPTADQLYRTLSDFSNSTTTEA</sequence>
<dbReference type="GO" id="GO:0005524">
    <property type="term" value="F:ATP binding"/>
    <property type="evidence" value="ECO:0007669"/>
    <property type="project" value="InterPro"/>
</dbReference>
<reference evidence="9 10" key="1">
    <citation type="submission" date="2019-05" db="EMBL/GenBank/DDBJ databases">
        <title>Mikania micrantha, genome provides insights into the molecular mechanism of rapid growth.</title>
        <authorList>
            <person name="Liu B."/>
        </authorList>
    </citation>
    <scope>NUCLEOTIDE SEQUENCE [LARGE SCALE GENOMIC DNA]</scope>
    <source>
        <strain evidence="9">NLD-2019</strain>
        <tissue evidence="9">Leaf</tissue>
    </source>
</reference>
<dbReference type="InterPro" id="IPR055414">
    <property type="entry name" value="LRR_R13L4/SHOC2-like"/>
</dbReference>
<dbReference type="OrthoDB" id="1394818at2759"/>
<evidence type="ECO:0000256" key="4">
    <source>
        <dbReference type="ARBA" id="ARBA00022737"/>
    </source>
</evidence>
<evidence type="ECO:0000256" key="2">
    <source>
        <dbReference type="ARBA" id="ARBA00022614"/>
    </source>
</evidence>
<dbReference type="InterPro" id="IPR055164">
    <property type="entry name" value="EDR1/CTR1/ARMC3-like_pept-like"/>
</dbReference>
<evidence type="ECO:0000256" key="5">
    <source>
        <dbReference type="ARBA" id="ARBA00022989"/>
    </source>
</evidence>
<dbReference type="AlphaFoldDB" id="A0A5N6PNP1"/>
<dbReference type="PRINTS" id="PR00019">
    <property type="entry name" value="LEURICHRPT"/>
</dbReference>
<dbReference type="Pfam" id="PF00069">
    <property type="entry name" value="Pkinase"/>
    <property type="match status" value="1"/>
</dbReference>
<evidence type="ECO:0000313" key="10">
    <source>
        <dbReference type="Proteomes" id="UP000326396"/>
    </source>
</evidence>
<keyword evidence="10" id="KW-1185">Reference proteome</keyword>
<name>A0A5N6PNP1_9ASTR</name>
<feature type="compositionally biased region" description="Basic and acidic residues" evidence="7">
    <location>
        <begin position="1041"/>
        <end position="1050"/>
    </location>
</feature>
<evidence type="ECO:0000256" key="1">
    <source>
        <dbReference type="ARBA" id="ARBA00004370"/>
    </source>
</evidence>
<dbReference type="InterPro" id="IPR000719">
    <property type="entry name" value="Prot_kinase_dom"/>
</dbReference>
<protein>
    <recommendedName>
        <fullName evidence="8">Protein kinase domain-containing protein</fullName>
    </recommendedName>
</protein>
<dbReference type="GO" id="GO:0016020">
    <property type="term" value="C:membrane"/>
    <property type="evidence" value="ECO:0007669"/>
    <property type="project" value="UniProtKB-SubCell"/>
</dbReference>
<dbReference type="GO" id="GO:0006952">
    <property type="term" value="P:defense response"/>
    <property type="evidence" value="ECO:0007669"/>
    <property type="project" value="UniProtKB-ARBA"/>
</dbReference>
<dbReference type="Gene3D" id="1.10.510.10">
    <property type="entry name" value="Transferase(Phosphotransferase) domain 1"/>
    <property type="match status" value="1"/>
</dbReference>
<comment type="caution">
    <text evidence="9">The sequence shown here is derived from an EMBL/GenBank/DDBJ whole genome shotgun (WGS) entry which is preliminary data.</text>
</comment>
<evidence type="ECO:0000259" key="8">
    <source>
        <dbReference type="PROSITE" id="PS50011"/>
    </source>
</evidence>
<dbReference type="PROSITE" id="PS51450">
    <property type="entry name" value="LRR"/>
    <property type="match status" value="2"/>
</dbReference>
<comment type="subcellular location">
    <subcellularLocation>
        <location evidence="1">Membrane</location>
    </subcellularLocation>
</comment>
<dbReference type="SUPFAM" id="SSF52058">
    <property type="entry name" value="L domain-like"/>
    <property type="match status" value="1"/>
</dbReference>
<keyword evidence="4" id="KW-0677">Repeat</keyword>
<dbReference type="SMART" id="SM00220">
    <property type="entry name" value="S_TKc"/>
    <property type="match status" value="1"/>
</dbReference>
<organism evidence="9 10">
    <name type="scientific">Mikania micrantha</name>
    <name type="common">bitter vine</name>
    <dbReference type="NCBI Taxonomy" id="192012"/>
    <lineage>
        <taxon>Eukaryota</taxon>
        <taxon>Viridiplantae</taxon>
        <taxon>Streptophyta</taxon>
        <taxon>Embryophyta</taxon>
        <taxon>Tracheophyta</taxon>
        <taxon>Spermatophyta</taxon>
        <taxon>Magnoliopsida</taxon>
        <taxon>eudicotyledons</taxon>
        <taxon>Gunneridae</taxon>
        <taxon>Pentapetalae</taxon>
        <taxon>asterids</taxon>
        <taxon>campanulids</taxon>
        <taxon>Asterales</taxon>
        <taxon>Asteraceae</taxon>
        <taxon>Asteroideae</taxon>
        <taxon>Heliantheae alliance</taxon>
        <taxon>Eupatorieae</taxon>
        <taxon>Mikania</taxon>
    </lineage>
</organism>
<feature type="region of interest" description="Disordered" evidence="7">
    <location>
        <begin position="1041"/>
        <end position="1069"/>
    </location>
</feature>
<dbReference type="PROSITE" id="PS50011">
    <property type="entry name" value="PROTEIN_KINASE_DOM"/>
    <property type="match status" value="1"/>
</dbReference>
<dbReference type="SMART" id="SM00369">
    <property type="entry name" value="LRR_TYP"/>
    <property type="match status" value="4"/>
</dbReference>
<dbReference type="Gene3D" id="3.80.10.10">
    <property type="entry name" value="Ribonuclease Inhibitor"/>
    <property type="match status" value="2"/>
</dbReference>
<dbReference type="PROSITE" id="PS00108">
    <property type="entry name" value="PROTEIN_KINASE_ST"/>
    <property type="match status" value="1"/>
</dbReference>
<dbReference type="EMBL" id="SZYD01000003">
    <property type="protein sequence ID" value="KAD6795508.1"/>
    <property type="molecule type" value="Genomic_DNA"/>
</dbReference>
<keyword evidence="2" id="KW-0433">Leucine-rich repeat</keyword>
<evidence type="ECO:0000256" key="6">
    <source>
        <dbReference type="ARBA" id="ARBA00023136"/>
    </source>
</evidence>
<feature type="region of interest" description="Disordered" evidence="7">
    <location>
        <begin position="344"/>
        <end position="462"/>
    </location>
</feature>
<dbReference type="GO" id="GO:0051707">
    <property type="term" value="P:response to other organism"/>
    <property type="evidence" value="ECO:0007669"/>
    <property type="project" value="UniProtKB-ARBA"/>
</dbReference>
<dbReference type="GO" id="GO:0004674">
    <property type="term" value="F:protein serine/threonine kinase activity"/>
    <property type="evidence" value="ECO:0007669"/>
    <property type="project" value="TreeGrafter"/>
</dbReference>
<feature type="compositionally biased region" description="Basic and acidic residues" evidence="7">
    <location>
        <begin position="400"/>
        <end position="418"/>
    </location>
</feature>
<keyword evidence="3" id="KW-0812">Transmembrane</keyword>
<dbReference type="PANTHER" id="PTHR24359">
    <property type="entry name" value="SERINE/THREONINE-PROTEIN KINASE SBK1"/>
    <property type="match status" value="1"/>
</dbReference>
<dbReference type="InterPro" id="IPR003591">
    <property type="entry name" value="Leu-rich_rpt_typical-subtyp"/>
</dbReference>
<dbReference type="Proteomes" id="UP000326396">
    <property type="component" value="Linkage Group LG11"/>
</dbReference>
<feature type="compositionally biased region" description="Polar residues" evidence="7">
    <location>
        <begin position="1059"/>
        <end position="1069"/>
    </location>
</feature>
<evidence type="ECO:0000313" key="9">
    <source>
        <dbReference type="EMBL" id="KAD6795508.1"/>
    </source>
</evidence>
<keyword evidence="5" id="KW-1133">Transmembrane helix</keyword>
<dbReference type="PANTHER" id="PTHR24359:SF1">
    <property type="entry name" value="INHIBITOR OF NUCLEAR FACTOR KAPPA-B KINASE EPSILON SUBUNIT HOMOLOG 1-RELATED"/>
    <property type="match status" value="1"/>
</dbReference>
<dbReference type="InterPro" id="IPR008271">
    <property type="entry name" value="Ser/Thr_kinase_AS"/>
</dbReference>
<accession>A0A5N6PNP1</accession>
<feature type="compositionally biased region" description="Polar residues" evidence="7">
    <location>
        <begin position="419"/>
        <end position="431"/>
    </location>
</feature>
<feature type="domain" description="Protein kinase" evidence="8">
    <location>
        <begin position="740"/>
        <end position="1062"/>
    </location>
</feature>
<dbReference type="FunFam" id="1.10.510.10:FF:000988">
    <property type="entry name" value="Leucine-rich repeat protein kinase family protein"/>
    <property type="match status" value="1"/>
</dbReference>
<dbReference type="SMART" id="SM00365">
    <property type="entry name" value="LRR_SD22"/>
    <property type="match status" value="3"/>
</dbReference>
<evidence type="ECO:0000256" key="3">
    <source>
        <dbReference type="ARBA" id="ARBA00022692"/>
    </source>
</evidence>
<dbReference type="InterPro" id="IPR032675">
    <property type="entry name" value="LRR_dom_sf"/>
</dbReference>
<dbReference type="SUPFAM" id="SSF56112">
    <property type="entry name" value="Protein kinase-like (PK-like)"/>
    <property type="match status" value="1"/>
</dbReference>
<dbReference type="InterPro" id="IPR001611">
    <property type="entry name" value="Leu-rich_rpt"/>
</dbReference>
<dbReference type="Pfam" id="PF23598">
    <property type="entry name" value="LRR_14"/>
    <property type="match status" value="1"/>
</dbReference>
<feature type="compositionally biased region" description="Basic residues" evidence="7">
    <location>
        <begin position="344"/>
        <end position="356"/>
    </location>
</feature>
<feature type="compositionally biased region" description="Basic and acidic residues" evidence="7">
    <location>
        <begin position="364"/>
        <end position="376"/>
    </location>
</feature>
<proteinExistence type="predicted"/>
<dbReference type="Pfam" id="PF14381">
    <property type="entry name" value="EDR1_CTR1_ARMC3_pept"/>
    <property type="match status" value="1"/>
</dbReference>
<keyword evidence="6" id="KW-0472">Membrane</keyword>
<gene>
    <name evidence="9" type="ORF">E3N88_06404</name>
</gene>
<evidence type="ECO:0000256" key="7">
    <source>
        <dbReference type="SAM" id="MobiDB-lite"/>
    </source>
</evidence>
<dbReference type="InterPro" id="IPR011009">
    <property type="entry name" value="Kinase-like_dom_sf"/>
</dbReference>